<reference evidence="10" key="2">
    <citation type="journal article" date="2016" name="Int. J. Syst. Evol. Microbiol.">
        <title>Complete genome sequence and cell structure of Limnochorda pilosa, a Gram-negative spore-former within the phylum Firmicutes.</title>
        <authorList>
            <person name="Watanabe M."/>
            <person name="Kojima H."/>
            <person name="Fukui M."/>
        </authorList>
    </citation>
    <scope>NUCLEOTIDE SEQUENCE [LARGE SCALE GENOMIC DNA]</scope>
    <source>
        <strain evidence="10">HC45</strain>
    </source>
</reference>
<dbReference type="AlphaFoldDB" id="A0A0K2SIY9"/>
<dbReference type="PRINTS" id="PR01001">
    <property type="entry name" value="FADG3PDH"/>
</dbReference>
<dbReference type="PATRIC" id="fig|1555112.3.peg.1259"/>
<dbReference type="PROSITE" id="PS00977">
    <property type="entry name" value="FAD_G3PDH_1"/>
    <property type="match status" value="1"/>
</dbReference>
<dbReference type="GO" id="GO:0046168">
    <property type="term" value="P:glycerol-3-phosphate catabolic process"/>
    <property type="evidence" value="ECO:0007669"/>
    <property type="project" value="TreeGrafter"/>
</dbReference>
<dbReference type="PANTHER" id="PTHR11985">
    <property type="entry name" value="GLYCEROL-3-PHOSPHATE DEHYDROGENASE"/>
    <property type="match status" value="1"/>
</dbReference>
<evidence type="ECO:0000256" key="6">
    <source>
        <dbReference type="RuleBase" id="RU361217"/>
    </source>
</evidence>
<name>A0A0K2SIY9_LIMPI</name>
<gene>
    <name evidence="9" type="ORF">LIP_1211</name>
</gene>
<dbReference type="Gene3D" id="3.50.50.60">
    <property type="entry name" value="FAD/NAD(P)-binding domain"/>
    <property type="match status" value="1"/>
</dbReference>
<dbReference type="Pfam" id="PF16901">
    <property type="entry name" value="DAO_C"/>
    <property type="match status" value="1"/>
</dbReference>
<evidence type="ECO:0000259" key="7">
    <source>
        <dbReference type="Pfam" id="PF01266"/>
    </source>
</evidence>
<dbReference type="NCBIfam" id="NF008899">
    <property type="entry name" value="PRK12266.1"/>
    <property type="match status" value="1"/>
</dbReference>
<dbReference type="GO" id="GO:0009331">
    <property type="term" value="C:glycerol-3-phosphate dehydrogenase (FAD) complex"/>
    <property type="evidence" value="ECO:0007669"/>
    <property type="project" value="UniProtKB-UniRule"/>
</dbReference>
<dbReference type="EMBL" id="AP014924">
    <property type="protein sequence ID" value="BAS27068.1"/>
    <property type="molecule type" value="Genomic_DNA"/>
</dbReference>
<evidence type="ECO:0000259" key="8">
    <source>
        <dbReference type="Pfam" id="PF16901"/>
    </source>
</evidence>
<feature type="domain" description="FAD dependent oxidoreductase" evidence="7">
    <location>
        <begin position="14"/>
        <end position="373"/>
    </location>
</feature>
<dbReference type="Gene3D" id="1.10.8.870">
    <property type="entry name" value="Alpha-glycerophosphate oxidase, cap domain"/>
    <property type="match status" value="1"/>
</dbReference>
<keyword evidence="5 6" id="KW-0560">Oxidoreductase</keyword>
<evidence type="ECO:0000256" key="1">
    <source>
        <dbReference type="ARBA" id="ARBA00001974"/>
    </source>
</evidence>
<proteinExistence type="inferred from homology"/>
<dbReference type="InterPro" id="IPR038299">
    <property type="entry name" value="DAO_C_sf"/>
</dbReference>
<evidence type="ECO:0000256" key="5">
    <source>
        <dbReference type="ARBA" id="ARBA00023002"/>
    </source>
</evidence>
<dbReference type="InterPro" id="IPR006076">
    <property type="entry name" value="FAD-dep_OxRdtase"/>
</dbReference>
<dbReference type="KEGG" id="lpil:LIP_1211"/>
<dbReference type="GO" id="GO:0004368">
    <property type="term" value="F:glycerol-3-phosphate dehydrogenase (quinone) activity"/>
    <property type="evidence" value="ECO:0007669"/>
    <property type="project" value="UniProtKB-EC"/>
</dbReference>
<evidence type="ECO:0000256" key="2">
    <source>
        <dbReference type="ARBA" id="ARBA00007330"/>
    </source>
</evidence>
<dbReference type="OrthoDB" id="9766796at2"/>
<dbReference type="EC" id="1.1.5.3" evidence="6"/>
<dbReference type="Proteomes" id="UP000065807">
    <property type="component" value="Chromosome"/>
</dbReference>
<dbReference type="NCBIfam" id="NF009906">
    <property type="entry name" value="PRK13369.1"/>
    <property type="match status" value="1"/>
</dbReference>
<accession>A0A0K2SIY9</accession>
<organism evidence="9 10">
    <name type="scientific">Limnochorda pilosa</name>
    <dbReference type="NCBI Taxonomy" id="1555112"/>
    <lineage>
        <taxon>Bacteria</taxon>
        <taxon>Bacillati</taxon>
        <taxon>Bacillota</taxon>
        <taxon>Limnochordia</taxon>
        <taxon>Limnochordales</taxon>
        <taxon>Limnochordaceae</taxon>
        <taxon>Limnochorda</taxon>
    </lineage>
</organism>
<dbReference type="PANTHER" id="PTHR11985:SF15">
    <property type="entry name" value="GLYCEROL-3-PHOSPHATE DEHYDROGENASE, MITOCHONDRIAL"/>
    <property type="match status" value="1"/>
</dbReference>
<dbReference type="InterPro" id="IPR000447">
    <property type="entry name" value="G3P_DH_FAD-dep"/>
</dbReference>
<keyword evidence="4" id="KW-0274">FAD</keyword>
<keyword evidence="3 6" id="KW-0285">Flavoprotein</keyword>
<evidence type="ECO:0000256" key="4">
    <source>
        <dbReference type="ARBA" id="ARBA00022827"/>
    </source>
</evidence>
<dbReference type="Gene3D" id="3.30.9.10">
    <property type="entry name" value="D-Amino Acid Oxidase, subunit A, domain 2"/>
    <property type="match status" value="1"/>
</dbReference>
<comment type="cofactor">
    <cofactor evidence="1 6">
        <name>FAD</name>
        <dbReference type="ChEBI" id="CHEBI:57692"/>
    </cofactor>
</comment>
<evidence type="ECO:0000313" key="10">
    <source>
        <dbReference type="Proteomes" id="UP000065807"/>
    </source>
</evidence>
<comment type="catalytic activity">
    <reaction evidence="6">
        <text>a quinone + sn-glycerol 3-phosphate = dihydroxyacetone phosphate + a quinol</text>
        <dbReference type="Rhea" id="RHEA:18977"/>
        <dbReference type="ChEBI" id="CHEBI:24646"/>
        <dbReference type="ChEBI" id="CHEBI:57597"/>
        <dbReference type="ChEBI" id="CHEBI:57642"/>
        <dbReference type="ChEBI" id="CHEBI:132124"/>
        <dbReference type="EC" id="1.1.5.3"/>
    </reaction>
</comment>
<dbReference type="SUPFAM" id="SSF51905">
    <property type="entry name" value="FAD/NAD(P)-binding domain"/>
    <property type="match status" value="1"/>
</dbReference>
<dbReference type="Pfam" id="PF01266">
    <property type="entry name" value="DAO"/>
    <property type="match status" value="1"/>
</dbReference>
<dbReference type="InterPro" id="IPR031656">
    <property type="entry name" value="DAO_C"/>
</dbReference>
<protein>
    <recommendedName>
        <fullName evidence="6">Glycerol-3-phosphate dehydrogenase</fullName>
        <ecNumber evidence="6">1.1.5.3</ecNumber>
    </recommendedName>
</protein>
<dbReference type="RefSeq" id="WP_068135433.1">
    <property type="nucleotide sequence ID" value="NZ_AP014924.1"/>
</dbReference>
<keyword evidence="10" id="KW-1185">Reference proteome</keyword>
<sequence>MDRDLDRMSATSFDLLVIGGGINGTGVARDAALRGLRVALVEKNDWGWGTSARSTRLIHGGLRYLEQYDFALVHEGLKERELLLRNAPHLVKPLPFLTPVYHGDRHSWLMVKLGMILYDLLSWRKSLPTHRSFGPEETLRLEPTLKPDGLRGGMLYYDGQVDFPERLCMANVVDAVEHGAHAANHARVTGFLREEGRIVGATVEDGLTGRTYSIRARVVVNAAGPWADAVAGLADSGYQPRLRRTEGIHLVVPAFTRHAVVMLAQRDGRVFFAVPWQRHELVGTTDTDFDGDLDRLSASDSDVRYLVEETRRRFPTARLDEIAYTTSGVRALVRQPGARDPSATSRKHLVHRHRTPGSENLISILGGKLTAYRCLAEEVVDRVCDVLGERRPGRTDTTPLPGGEERDVAGLAHRLAERVADRGVAAEAVTHLVRLYGTRAEGLLEEGLRQPELLQPMVPGGKDLWVQVLQSVEHEMARSVDDVLLRRLALGLEPGNGWEAAPEIARRMGDLLGWDEARIRSEVDAYRQTLGLMRARDLGVPHAAMG</sequence>
<reference evidence="10" key="1">
    <citation type="submission" date="2015-07" db="EMBL/GenBank/DDBJ databases">
        <title>Complete genome sequence and phylogenetic analysis of Limnochorda pilosa.</title>
        <authorList>
            <person name="Watanabe M."/>
            <person name="Kojima H."/>
            <person name="Fukui M."/>
        </authorList>
    </citation>
    <scope>NUCLEOTIDE SEQUENCE [LARGE SCALE GENOMIC DNA]</scope>
    <source>
        <strain evidence="10">HC45</strain>
    </source>
</reference>
<dbReference type="STRING" id="1555112.LIP_1211"/>
<evidence type="ECO:0000313" key="9">
    <source>
        <dbReference type="EMBL" id="BAS27068.1"/>
    </source>
</evidence>
<feature type="domain" description="Alpha-glycerophosphate oxidase C-terminal" evidence="8">
    <location>
        <begin position="394"/>
        <end position="518"/>
    </location>
</feature>
<comment type="similarity">
    <text evidence="2 6">Belongs to the FAD-dependent glycerol-3-phosphate dehydrogenase family.</text>
</comment>
<dbReference type="InterPro" id="IPR036188">
    <property type="entry name" value="FAD/NAD-bd_sf"/>
</dbReference>
<evidence type="ECO:0000256" key="3">
    <source>
        <dbReference type="ARBA" id="ARBA00022630"/>
    </source>
</evidence>